<dbReference type="PANTHER" id="PTHR14030">
    <property type="entry name" value="MITOTIC CHECKPOINT SERINE/THREONINE-PROTEIN KINASE BUB1"/>
    <property type="match status" value="1"/>
</dbReference>
<dbReference type="SMART" id="SM00777">
    <property type="entry name" value="Mad3_BUB1_I"/>
    <property type="match status" value="1"/>
</dbReference>
<dbReference type="Gene3D" id="1.25.40.430">
    <property type="match status" value="1"/>
</dbReference>
<dbReference type="GeneID" id="19209309"/>
<dbReference type="RefSeq" id="XP_007771176.1">
    <property type="nucleotide sequence ID" value="XM_007772986.1"/>
</dbReference>
<feature type="region of interest" description="Disordered" evidence="1">
    <location>
        <begin position="1"/>
        <end position="49"/>
    </location>
</feature>
<comment type="caution">
    <text evidence="3">The sequence shown here is derived from an EMBL/GenBank/DDBJ whole genome shotgun (WGS) entry which is preliminary data.</text>
</comment>
<dbReference type="KEGG" id="cput:CONPUDRAFT_75220"/>
<evidence type="ECO:0000256" key="1">
    <source>
        <dbReference type="SAM" id="MobiDB-lite"/>
    </source>
</evidence>
<dbReference type="EMBL" id="JH711582">
    <property type="protein sequence ID" value="EIW78584.1"/>
    <property type="molecule type" value="Genomic_DNA"/>
</dbReference>
<proteinExistence type="predicted"/>
<protein>
    <recommendedName>
        <fullName evidence="2">BUB1 N-terminal domain-containing protein</fullName>
    </recommendedName>
</protein>
<evidence type="ECO:0000313" key="4">
    <source>
        <dbReference type="Proteomes" id="UP000053558"/>
    </source>
</evidence>
<feature type="domain" description="BUB1 N-terminal" evidence="2">
    <location>
        <begin position="77"/>
        <end position="242"/>
    </location>
</feature>
<name>A0A5M3MIH3_CONPW</name>
<evidence type="ECO:0000259" key="2">
    <source>
        <dbReference type="PROSITE" id="PS51489"/>
    </source>
</evidence>
<feature type="compositionally biased region" description="Polar residues" evidence="1">
    <location>
        <begin position="28"/>
        <end position="39"/>
    </location>
</feature>
<dbReference type="GO" id="GO:0004672">
    <property type="term" value="F:protein kinase activity"/>
    <property type="evidence" value="ECO:0007669"/>
    <property type="project" value="TreeGrafter"/>
</dbReference>
<dbReference type="InterPro" id="IPR013212">
    <property type="entry name" value="Mad3/Bub1_I"/>
</dbReference>
<dbReference type="PROSITE" id="PS51489">
    <property type="entry name" value="BUB1_N"/>
    <property type="match status" value="1"/>
</dbReference>
<feature type="region of interest" description="Disordered" evidence="1">
    <location>
        <begin position="210"/>
        <end position="234"/>
    </location>
</feature>
<dbReference type="PANTHER" id="PTHR14030:SF4">
    <property type="entry name" value="BUB1 KINASE, ISOFORM A-RELATED"/>
    <property type="match status" value="1"/>
</dbReference>
<dbReference type="InterPro" id="IPR015661">
    <property type="entry name" value="Bub1/Mad3"/>
</dbReference>
<dbReference type="GO" id="GO:0005634">
    <property type="term" value="C:nucleus"/>
    <property type="evidence" value="ECO:0007669"/>
    <property type="project" value="TreeGrafter"/>
</dbReference>
<dbReference type="AlphaFoldDB" id="A0A5M3MIH3"/>
<dbReference type="GO" id="GO:0007094">
    <property type="term" value="P:mitotic spindle assembly checkpoint signaling"/>
    <property type="evidence" value="ECO:0007669"/>
    <property type="project" value="InterPro"/>
</dbReference>
<organism evidence="3 4">
    <name type="scientific">Coniophora puteana (strain RWD-64-598)</name>
    <name type="common">Brown rot fungus</name>
    <dbReference type="NCBI Taxonomy" id="741705"/>
    <lineage>
        <taxon>Eukaryota</taxon>
        <taxon>Fungi</taxon>
        <taxon>Dikarya</taxon>
        <taxon>Basidiomycota</taxon>
        <taxon>Agaricomycotina</taxon>
        <taxon>Agaricomycetes</taxon>
        <taxon>Agaricomycetidae</taxon>
        <taxon>Boletales</taxon>
        <taxon>Coniophorineae</taxon>
        <taxon>Coniophoraceae</taxon>
        <taxon>Coniophora</taxon>
    </lineage>
</organism>
<reference evidence="4" key="1">
    <citation type="journal article" date="2012" name="Science">
        <title>The Paleozoic origin of enzymatic lignin decomposition reconstructed from 31 fungal genomes.</title>
        <authorList>
            <person name="Floudas D."/>
            <person name="Binder M."/>
            <person name="Riley R."/>
            <person name="Barry K."/>
            <person name="Blanchette R.A."/>
            <person name="Henrissat B."/>
            <person name="Martinez A.T."/>
            <person name="Otillar R."/>
            <person name="Spatafora J.W."/>
            <person name="Yadav J.S."/>
            <person name="Aerts A."/>
            <person name="Benoit I."/>
            <person name="Boyd A."/>
            <person name="Carlson A."/>
            <person name="Copeland A."/>
            <person name="Coutinho P.M."/>
            <person name="de Vries R.P."/>
            <person name="Ferreira P."/>
            <person name="Findley K."/>
            <person name="Foster B."/>
            <person name="Gaskell J."/>
            <person name="Glotzer D."/>
            <person name="Gorecki P."/>
            <person name="Heitman J."/>
            <person name="Hesse C."/>
            <person name="Hori C."/>
            <person name="Igarashi K."/>
            <person name="Jurgens J.A."/>
            <person name="Kallen N."/>
            <person name="Kersten P."/>
            <person name="Kohler A."/>
            <person name="Kuees U."/>
            <person name="Kumar T.K.A."/>
            <person name="Kuo A."/>
            <person name="LaButti K."/>
            <person name="Larrondo L.F."/>
            <person name="Lindquist E."/>
            <person name="Ling A."/>
            <person name="Lombard V."/>
            <person name="Lucas S."/>
            <person name="Lundell T."/>
            <person name="Martin R."/>
            <person name="McLaughlin D.J."/>
            <person name="Morgenstern I."/>
            <person name="Morin E."/>
            <person name="Murat C."/>
            <person name="Nagy L.G."/>
            <person name="Nolan M."/>
            <person name="Ohm R.A."/>
            <person name="Patyshakuliyeva A."/>
            <person name="Rokas A."/>
            <person name="Ruiz-Duenas F.J."/>
            <person name="Sabat G."/>
            <person name="Salamov A."/>
            <person name="Samejima M."/>
            <person name="Schmutz J."/>
            <person name="Slot J.C."/>
            <person name="St John F."/>
            <person name="Stenlid J."/>
            <person name="Sun H."/>
            <person name="Sun S."/>
            <person name="Syed K."/>
            <person name="Tsang A."/>
            <person name="Wiebenga A."/>
            <person name="Young D."/>
            <person name="Pisabarro A."/>
            <person name="Eastwood D.C."/>
            <person name="Martin F."/>
            <person name="Cullen D."/>
            <person name="Grigoriev I.V."/>
            <person name="Hibbett D.S."/>
        </authorList>
    </citation>
    <scope>NUCLEOTIDE SEQUENCE [LARGE SCALE GENOMIC DNA]</scope>
    <source>
        <strain evidence="4">RWD-64-598 SS2</strain>
    </source>
</reference>
<feature type="compositionally biased region" description="Polar residues" evidence="1">
    <location>
        <begin position="217"/>
        <end position="234"/>
    </location>
</feature>
<dbReference type="GO" id="GO:0051754">
    <property type="term" value="P:meiotic sister chromatid cohesion, centromeric"/>
    <property type="evidence" value="ECO:0007669"/>
    <property type="project" value="TreeGrafter"/>
</dbReference>
<accession>A0A5M3MIH3</accession>
<sequence length="351" mass="37929">MPSMEDTNDHALSSSSEESADVADGNSGKVTSKENIQSESRPKGPLKTIPFSTLLSTPLAQRDINLLVAKHKHQASVADALKNEDGDLLEAYCRFVDWTLENYPDGQSAESGLIELLEEATRVLKENRGGKWKGKIEYLKLWTLYASYVEKPAIIFKFLLANDIGTTHALLYEEHANALEKAGRHADADDAYLLGITRQASPLEHLQSKHRELQKRMLSSGSPPPSESTDVYSAQQQPSFTRFANHEPSTSTASSLSAAPVIPGMVLLRAPDTTEDVTAPSTVAPTITPAIDETTAARVSTTGNVHGTIIGSGSKGLGPAVINVADIYIEALRKNPLKNYSSTEPGVEHVE</sequence>
<evidence type="ECO:0000313" key="3">
    <source>
        <dbReference type="EMBL" id="EIW78584.1"/>
    </source>
</evidence>
<gene>
    <name evidence="3" type="ORF">CONPUDRAFT_75220</name>
</gene>
<dbReference type="OrthoDB" id="248495at2759"/>
<dbReference type="Proteomes" id="UP000053558">
    <property type="component" value="Unassembled WGS sequence"/>
</dbReference>
<dbReference type="GO" id="GO:0032991">
    <property type="term" value="C:protein-containing complex"/>
    <property type="evidence" value="ECO:0007669"/>
    <property type="project" value="UniProtKB-ARBA"/>
</dbReference>
<keyword evidence="4" id="KW-1185">Reference proteome</keyword>
<dbReference type="Pfam" id="PF08311">
    <property type="entry name" value="Mad3_BUB1_I"/>
    <property type="match status" value="1"/>
</dbReference>